<comment type="caution">
    <text evidence="1">The sequence shown here is derived from an EMBL/GenBank/DDBJ whole genome shotgun (WGS) entry which is preliminary data.</text>
</comment>
<evidence type="ECO:0000313" key="2">
    <source>
        <dbReference type="Proteomes" id="UP001056120"/>
    </source>
</evidence>
<organism evidence="1 2">
    <name type="scientific">Smallanthus sonchifolius</name>
    <dbReference type="NCBI Taxonomy" id="185202"/>
    <lineage>
        <taxon>Eukaryota</taxon>
        <taxon>Viridiplantae</taxon>
        <taxon>Streptophyta</taxon>
        <taxon>Embryophyta</taxon>
        <taxon>Tracheophyta</taxon>
        <taxon>Spermatophyta</taxon>
        <taxon>Magnoliopsida</taxon>
        <taxon>eudicotyledons</taxon>
        <taxon>Gunneridae</taxon>
        <taxon>Pentapetalae</taxon>
        <taxon>asterids</taxon>
        <taxon>campanulids</taxon>
        <taxon>Asterales</taxon>
        <taxon>Asteraceae</taxon>
        <taxon>Asteroideae</taxon>
        <taxon>Heliantheae alliance</taxon>
        <taxon>Millerieae</taxon>
        <taxon>Smallanthus</taxon>
    </lineage>
</organism>
<proteinExistence type="predicted"/>
<gene>
    <name evidence="1" type="ORF">L1987_08676</name>
</gene>
<accession>A0ACB9JLT8</accession>
<reference evidence="1 2" key="2">
    <citation type="journal article" date="2022" name="Mol. Ecol. Resour.">
        <title>The genomes of chicory, endive, great burdock and yacon provide insights into Asteraceae paleo-polyploidization history and plant inulin production.</title>
        <authorList>
            <person name="Fan W."/>
            <person name="Wang S."/>
            <person name="Wang H."/>
            <person name="Wang A."/>
            <person name="Jiang F."/>
            <person name="Liu H."/>
            <person name="Zhao H."/>
            <person name="Xu D."/>
            <person name="Zhang Y."/>
        </authorList>
    </citation>
    <scope>NUCLEOTIDE SEQUENCE [LARGE SCALE GENOMIC DNA]</scope>
    <source>
        <strain evidence="2">cv. Yunnan</strain>
        <tissue evidence="1">Leaves</tissue>
    </source>
</reference>
<keyword evidence="2" id="KW-1185">Reference proteome</keyword>
<evidence type="ECO:0000313" key="1">
    <source>
        <dbReference type="EMBL" id="KAI3821119.1"/>
    </source>
</evidence>
<reference evidence="2" key="1">
    <citation type="journal article" date="2022" name="Mol. Ecol. Resour.">
        <title>The genomes of chicory, endive, great burdock and yacon provide insights into Asteraceae palaeo-polyploidization history and plant inulin production.</title>
        <authorList>
            <person name="Fan W."/>
            <person name="Wang S."/>
            <person name="Wang H."/>
            <person name="Wang A."/>
            <person name="Jiang F."/>
            <person name="Liu H."/>
            <person name="Zhao H."/>
            <person name="Xu D."/>
            <person name="Zhang Y."/>
        </authorList>
    </citation>
    <scope>NUCLEOTIDE SEQUENCE [LARGE SCALE GENOMIC DNA]</scope>
    <source>
        <strain evidence="2">cv. Yunnan</strain>
    </source>
</reference>
<sequence length="175" mass="19771">MSSSSKSQRTPKIARCCQTCKVYGAYHDSRHCKIKQEVRPLPCVLNAPKSEPEELAPNPIFHPFQVKIENIPEALISKQPKMEEPHPGTDEDPAFWTEIASFCDSISGLWFSNSSLNRSITPPPVLIIPSCLLDDDPSFGVESLNTLMAWANHNPWEYELSQESHYTPFDDVQSR</sequence>
<dbReference type="Proteomes" id="UP001056120">
    <property type="component" value="Linkage Group LG03"/>
</dbReference>
<dbReference type="EMBL" id="CM042020">
    <property type="protein sequence ID" value="KAI3821119.1"/>
    <property type="molecule type" value="Genomic_DNA"/>
</dbReference>
<protein>
    <submittedName>
        <fullName evidence="1">Uncharacterized protein</fullName>
    </submittedName>
</protein>
<name>A0ACB9JLT8_9ASTR</name>